<dbReference type="InterPro" id="IPR029058">
    <property type="entry name" value="AB_hydrolase_fold"/>
</dbReference>
<keyword evidence="1" id="KW-0732">Signal</keyword>
<comment type="caution">
    <text evidence="2">The sequence shown here is derived from an EMBL/GenBank/DDBJ whole genome shotgun (WGS) entry which is preliminary data.</text>
</comment>
<dbReference type="PROSITE" id="PS51257">
    <property type="entry name" value="PROKAR_LIPOPROTEIN"/>
    <property type="match status" value="1"/>
</dbReference>
<accession>A0A5R8KC33</accession>
<reference evidence="2 3" key="1">
    <citation type="submission" date="2019-05" db="EMBL/GenBank/DDBJ databases">
        <title>Verrucobacter flavum gen. nov., sp. nov. a new member of the family Verrucomicrobiaceae.</title>
        <authorList>
            <person name="Szuroczki S."/>
            <person name="Abbaszade G."/>
            <person name="Szabo A."/>
            <person name="Felfoldi T."/>
            <person name="Schumann P."/>
            <person name="Boka K."/>
            <person name="Keki Z."/>
            <person name="Toumi M."/>
            <person name="Toth E."/>
        </authorList>
    </citation>
    <scope>NUCLEOTIDE SEQUENCE [LARGE SCALE GENOMIC DNA]</scope>
    <source>
        <strain evidence="2 3">MG-N-17</strain>
    </source>
</reference>
<feature type="signal peptide" evidence="1">
    <location>
        <begin position="1"/>
        <end position="26"/>
    </location>
</feature>
<dbReference type="Gene3D" id="3.40.50.1820">
    <property type="entry name" value="alpha/beta hydrolase"/>
    <property type="match status" value="1"/>
</dbReference>
<keyword evidence="3" id="KW-1185">Reference proteome</keyword>
<protein>
    <recommendedName>
        <fullName evidence="4">Alpha/beta hydrolase</fullName>
    </recommendedName>
</protein>
<evidence type="ECO:0008006" key="4">
    <source>
        <dbReference type="Google" id="ProtNLM"/>
    </source>
</evidence>
<name>A0A5R8KC33_9BACT</name>
<dbReference type="EMBL" id="VAUV01000011">
    <property type="protein sequence ID" value="TLD69858.1"/>
    <property type="molecule type" value="Genomic_DNA"/>
</dbReference>
<evidence type="ECO:0000313" key="3">
    <source>
        <dbReference type="Proteomes" id="UP000306196"/>
    </source>
</evidence>
<gene>
    <name evidence="2" type="ORF">FEM03_16190</name>
</gene>
<dbReference type="OrthoDB" id="178080at2"/>
<proteinExistence type="predicted"/>
<evidence type="ECO:0000256" key="1">
    <source>
        <dbReference type="SAM" id="SignalP"/>
    </source>
</evidence>
<dbReference type="Proteomes" id="UP000306196">
    <property type="component" value="Unassembled WGS sequence"/>
</dbReference>
<dbReference type="RefSeq" id="WP_138087316.1">
    <property type="nucleotide sequence ID" value="NZ_VAUV01000011.1"/>
</dbReference>
<dbReference type="AlphaFoldDB" id="A0A5R8KC33"/>
<organism evidence="2 3">
    <name type="scientific">Phragmitibacter flavus</name>
    <dbReference type="NCBI Taxonomy" id="2576071"/>
    <lineage>
        <taxon>Bacteria</taxon>
        <taxon>Pseudomonadati</taxon>
        <taxon>Verrucomicrobiota</taxon>
        <taxon>Verrucomicrobiia</taxon>
        <taxon>Verrucomicrobiales</taxon>
        <taxon>Verrucomicrobiaceae</taxon>
        <taxon>Phragmitibacter</taxon>
    </lineage>
</organism>
<feature type="chain" id="PRO_5024391632" description="Alpha/beta hydrolase" evidence="1">
    <location>
        <begin position="27"/>
        <end position="519"/>
    </location>
</feature>
<sequence length="519" mass="57513">MKTKNFLKLWPWVGSVMSVMVFGSCAGPSPVYTSTKPFRTTLEAEALKMGETSKTDAAVWKDPEDGRPYMGFVEVDDHGELCSLEQLRMVSATVEQAAKRAKIFHLIVFAHGWENNASPYNEENGNLKNFTKTIKAMREDPAHRKAGVEVMGVYVGWRGKTVGLELPAWAGLPMKVDFYHGMARAERVGKGVGITHALYDLSGSARKHRPASSRVIFVGHSFGAIVMENAINKAMASNLVRVASAGSSEKVVPPADLILLVNSAQTSIISKQFVDMLRTLEKDKGFALKADGRESNHRFPLIVSATSEKDSATSFWFPTGIVVGRYIMRFSNTGVAGHYRSDYKRDGYTKSQNYTHRHTAGHNEGLFSHSVVESNETSGGTARAEYVRRYPGYPSVDDRVMAISSNQHYRSNVRSDGSILIRGINKDYLMRAGDEKDTYNRTPFWITQMPASMVKSHGGIWTEEFAGFATAMLHLALAPPTQRRAPRAGERAMGAETMGVDVEEMSSRTSLPQLYFQKR</sequence>
<evidence type="ECO:0000313" key="2">
    <source>
        <dbReference type="EMBL" id="TLD69858.1"/>
    </source>
</evidence>